<evidence type="ECO:0000313" key="1">
    <source>
        <dbReference type="EMBL" id="MFH0266846.1"/>
    </source>
</evidence>
<proteinExistence type="predicted"/>
<name>A0ABW7IYV8_9VIBR</name>
<evidence type="ECO:0000313" key="2">
    <source>
        <dbReference type="Proteomes" id="UP001607151"/>
    </source>
</evidence>
<sequence length="74" mass="8735">MPVLFCQSCCRDTQHKAVLRRREEDDESLKNKFQKFNELVNQLFSGVPYHKMDRVCLCRDCNHQNAVFSSDSTH</sequence>
<accession>A0ABW7IYV8</accession>
<dbReference type="Proteomes" id="UP001607151">
    <property type="component" value="Unassembled WGS sequence"/>
</dbReference>
<dbReference type="EMBL" id="JBIHSN010000003">
    <property type="protein sequence ID" value="MFH0266846.1"/>
    <property type="molecule type" value="Genomic_DNA"/>
</dbReference>
<keyword evidence="2" id="KW-1185">Reference proteome</keyword>
<reference evidence="1 2" key="1">
    <citation type="submission" date="2024-10" db="EMBL/GenBank/DDBJ databases">
        <authorList>
            <person name="Yibar A."/>
            <person name="Saticioglu I.B."/>
            <person name="Duman M."/>
            <person name="Ajmi N."/>
            <person name="Gurler F."/>
            <person name="Ay H."/>
            <person name="Onuk E."/>
            <person name="Guler S."/>
            <person name="Romalde J.L."/>
        </authorList>
    </citation>
    <scope>NUCLEOTIDE SEQUENCE [LARGE SCALE GENOMIC DNA]</scope>
    <source>
        <strain evidence="1 2">14-MA-B</strain>
    </source>
</reference>
<organism evidence="1 2">
    <name type="scientific">Vibrio rumoiensis</name>
    <dbReference type="NCBI Taxonomy" id="76258"/>
    <lineage>
        <taxon>Bacteria</taxon>
        <taxon>Pseudomonadati</taxon>
        <taxon>Pseudomonadota</taxon>
        <taxon>Gammaproteobacteria</taxon>
        <taxon>Vibrionales</taxon>
        <taxon>Vibrionaceae</taxon>
        <taxon>Vibrio</taxon>
    </lineage>
</organism>
<protein>
    <submittedName>
        <fullName evidence="1">Uncharacterized protein</fullName>
    </submittedName>
</protein>
<comment type="caution">
    <text evidence="1">The sequence shown here is derived from an EMBL/GenBank/DDBJ whole genome shotgun (WGS) entry which is preliminary data.</text>
</comment>
<dbReference type="RefSeq" id="WP_089139321.1">
    <property type="nucleotide sequence ID" value="NZ_AP018686.1"/>
</dbReference>
<gene>
    <name evidence="1" type="ORF">ACGRQ9_15470</name>
</gene>